<dbReference type="InterPro" id="IPR050984">
    <property type="entry name" value="Gfo/Idh/MocA_domain"/>
</dbReference>
<evidence type="ECO:0000259" key="3">
    <source>
        <dbReference type="Pfam" id="PF01408"/>
    </source>
</evidence>
<evidence type="ECO:0000256" key="1">
    <source>
        <dbReference type="ARBA" id="ARBA00010928"/>
    </source>
</evidence>
<dbReference type="AlphaFoldDB" id="A0A4R1BYN1"/>
<organism evidence="5 6">
    <name type="scientific">Nocardioides jejuensis</name>
    <dbReference type="NCBI Taxonomy" id="2502782"/>
    <lineage>
        <taxon>Bacteria</taxon>
        <taxon>Bacillati</taxon>
        <taxon>Actinomycetota</taxon>
        <taxon>Actinomycetes</taxon>
        <taxon>Propionibacteriales</taxon>
        <taxon>Nocardioidaceae</taxon>
        <taxon>Nocardioides</taxon>
    </lineage>
</organism>
<dbReference type="SUPFAM" id="SSF55347">
    <property type="entry name" value="Glyceraldehyde-3-phosphate dehydrogenase-like, C-terminal domain"/>
    <property type="match status" value="1"/>
</dbReference>
<dbReference type="InterPro" id="IPR055170">
    <property type="entry name" value="GFO_IDH_MocA-like_dom"/>
</dbReference>
<dbReference type="GO" id="GO:0016491">
    <property type="term" value="F:oxidoreductase activity"/>
    <property type="evidence" value="ECO:0007669"/>
    <property type="project" value="UniProtKB-KW"/>
</dbReference>
<keyword evidence="2" id="KW-0560">Oxidoreductase</keyword>
<dbReference type="PANTHER" id="PTHR22604:SF105">
    <property type="entry name" value="TRANS-1,2-DIHYDROBENZENE-1,2-DIOL DEHYDROGENASE"/>
    <property type="match status" value="1"/>
</dbReference>
<dbReference type="Proteomes" id="UP000295453">
    <property type="component" value="Unassembled WGS sequence"/>
</dbReference>
<sequence>MTIRWGIAGTGAMAEEFVRDFAHVSGARITAVGSRRPASAEDFAARHGIATAHGSYRALIESADVDVVYVATPHPQHHAIARAAIEAGKAVLVEKAFTATLAGAQDLVDLARARGVFCMEAMWTRFQPAVVQARALVDSGEIGEVRTVQADLGAYRTYDPASRLFATDLGGGATLDLGVYLVSIAQHFLGSPARVHAAGSAYPNGADATVSMLLAYDDGRSATLLASLESETPGRAVIGGTLGSIEIAPRFHHPDTLVIRRPGVAAETLVLPPTGRGYCHEVDEVNRCLAAGLTESAVVPLQDTLDVQAALESVLHQLGITPHEDPTPL</sequence>
<reference evidence="5 6" key="1">
    <citation type="submission" date="2019-03" db="EMBL/GenBank/DDBJ databases">
        <authorList>
            <person name="Kim M.K.M."/>
        </authorList>
    </citation>
    <scope>NUCLEOTIDE SEQUENCE [LARGE SCALE GENOMIC DNA]</scope>
    <source>
        <strain evidence="5 6">18JY15-6</strain>
    </source>
</reference>
<name>A0A4R1BYN1_9ACTN</name>
<protein>
    <submittedName>
        <fullName evidence="5">Gfo/Idh/MocA family oxidoreductase</fullName>
    </submittedName>
</protein>
<gene>
    <name evidence="5" type="ORF">EPD65_11535</name>
</gene>
<proteinExistence type="inferred from homology"/>
<dbReference type="RefSeq" id="WP_131584264.1">
    <property type="nucleotide sequence ID" value="NZ_SJZJ01000018.1"/>
</dbReference>
<dbReference type="InterPro" id="IPR036291">
    <property type="entry name" value="NAD(P)-bd_dom_sf"/>
</dbReference>
<dbReference type="SUPFAM" id="SSF51735">
    <property type="entry name" value="NAD(P)-binding Rossmann-fold domains"/>
    <property type="match status" value="1"/>
</dbReference>
<evidence type="ECO:0000256" key="2">
    <source>
        <dbReference type="ARBA" id="ARBA00023002"/>
    </source>
</evidence>
<evidence type="ECO:0000259" key="4">
    <source>
        <dbReference type="Pfam" id="PF22725"/>
    </source>
</evidence>
<dbReference type="Pfam" id="PF22725">
    <property type="entry name" value="GFO_IDH_MocA_C3"/>
    <property type="match status" value="1"/>
</dbReference>
<comment type="caution">
    <text evidence="5">The sequence shown here is derived from an EMBL/GenBank/DDBJ whole genome shotgun (WGS) entry which is preliminary data.</text>
</comment>
<comment type="similarity">
    <text evidence="1">Belongs to the Gfo/Idh/MocA family.</text>
</comment>
<dbReference type="EMBL" id="SJZJ01000018">
    <property type="protein sequence ID" value="TCJ23203.1"/>
    <property type="molecule type" value="Genomic_DNA"/>
</dbReference>
<dbReference type="Gene3D" id="3.30.360.10">
    <property type="entry name" value="Dihydrodipicolinate Reductase, domain 2"/>
    <property type="match status" value="1"/>
</dbReference>
<dbReference type="Gene3D" id="3.40.50.720">
    <property type="entry name" value="NAD(P)-binding Rossmann-like Domain"/>
    <property type="match status" value="1"/>
</dbReference>
<keyword evidence="6" id="KW-1185">Reference proteome</keyword>
<evidence type="ECO:0000313" key="5">
    <source>
        <dbReference type="EMBL" id="TCJ23203.1"/>
    </source>
</evidence>
<feature type="domain" description="GFO/IDH/MocA-like oxidoreductase" evidence="4">
    <location>
        <begin position="131"/>
        <end position="246"/>
    </location>
</feature>
<accession>A0A4R1BYN1</accession>
<dbReference type="OrthoDB" id="9815825at2"/>
<feature type="domain" description="Gfo/Idh/MocA-like oxidoreductase N-terminal" evidence="3">
    <location>
        <begin position="3"/>
        <end position="120"/>
    </location>
</feature>
<evidence type="ECO:0000313" key="6">
    <source>
        <dbReference type="Proteomes" id="UP000295453"/>
    </source>
</evidence>
<dbReference type="GO" id="GO:0000166">
    <property type="term" value="F:nucleotide binding"/>
    <property type="evidence" value="ECO:0007669"/>
    <property type="project" value="InterPro"/>
</dbReference>
<dbReference type="Pfam" id="PF01408">
    <property type="entry name" value="GFO_IDH_MocA"/>
    <property type="match status" value="1"/>
</dbReference>
<dbReference type="InterPro" id="IPR000683">
    <property type="entry name" value="Gfo/Idh/MocA-like_OxRdtase_N"/>
</dbReference>
<dbReference type="PANTHER" id="PTHR22604">
    <property type="entry name" value="OXIDOREDUCTASES"/>
    <property type="match status" value="1"/>
</dbReference>